<feature type="domain" description="Amine oxidase" evidence="7">
    <location>
        <begin position="509"/>
        <end position="573"/>
    </location>
</feature>
<dbReference type="RefSeq" id="WP_194556717.1">
    <property type="nucleotide sequence ID" value="NZ_JADKMY010000002.1"/>
</dbReference>
<evidence type="ECO:0000256" key="6">
    <source>
        <dbReference type="SAM" id="MobiDB-lite"/>
    </source>
</evidence>
<evidence type="ECO:0000313" key="8">
    <source>
        <dbReference type="EMBL" id="MBF4553820.1"/>
    </source>
</evidence>
<evidence type="ECO:0000259" key="7">
    <source>
        <dbReference type="Pfam" id="PF01593"/>
    </source>
</evidence>
<feature type="region of interest" description="Disordered" evidence="6">
    <location>
        <begin position="345"/>
        <end position="366"/>
    </location>
</feature>
<dbReference type="Proteomes" id="UP000635902">
    <property type="component" value="Unassembled WGS sequence"/>
</dbReference>
<dbReference type="EMBL" id="JADKMY010000002">
    <property type="protein sequence ID" value="MBF4553820.1"/>
    <property type="molecule type" value="Genomic_DNA"/>
</dbReference>
<dbReference type="InterPro" id="IPR014105">
    <property type="entry name" value="Carotenoid/retinoid_OxRdtase"/>
</dbReference>
<gene>
    <name evidence="8" type="primary">crtI</name>
    <name evidence="8" type="ORF">IRY30_06970</name>
</gene>
<dbReference type="PROSITE" id="PS00982">
    <property type="entry name" value="PHYTOENE_DH"/>
    <property type="match status" value="1"/>
</dbReference>
<dbReference type="Gene3D" id="3.50.50.60">
    <property type="entry name" value="FAD/NAD(P)-binding domain"/>
    <property type="match status" value="2"/>
</dbReference>
<dbReference type="NCBIfam" id="TIGR02734">
    <property type="entry name" value="crtI_fam"/>
    <property type="match status" value="1"/>
</dbReference>
<evidence type="ECO:0000256" key="5">
    <source>
        <dbReference type="RuleBase" id="RU362075"/>
    </source>
</evidence>
<dbReference type="PANTHER" id="PTHR43734:SF1">
    <property type="entry name" value="PHYTOENE DESATURASE"/>
    <property type="match status" value="1"/>
</dbReference>
<evidence type="ECO:0000313" key="9">
    <source>
        <dbReference type="Proteomes" id="UP000635902"/>
    </source>
</evidence>
<proteinExistence type="inferred from homology"/>
<keyword evidence="9" id="KW-1185">Reference proteome</keyword>
<evidence type="ECO:0000256" key="4">
    <source>
        <dbReference type="ARBA" id="ARBA00023002"/>
    </source>
</evidence>
<protein>
    <submittedName>
        <fullName evidence="8">Phytoene desaturase</fullName>
    </submittedName>
</protein>
<reference evidence="8 9" key="1">
    <citation type="submission" date="2020-10" db="EMBL/GenBank/DDBJ databases">
        <title>Novel species in genus Corynebacterium.</title>
        <authorList>
            <person name="Zhang G."/>
        </authorList>
    </citation>
    <scope>NUCLEOTIDE SEQUENCE [LARGE SCALE GENOMIC DNA]</scope>
    <source>
        <strain evidence="8 9">DSM 45110</strain>
    </source>
</reference>
<dbReference type="InterPro" id="IPR008150">
    <property type="entry name" value="Phytoene_DH_bac_CS"/>
</dbReference>
<comment type="pathway">
    <text evidence="1 5">Carotenoid biosynthesis.</text>
</comment>
<dbReference type="InterPro" id="IPR002937">
    <property type="entry name" value="Amino_oxidase"/>
</dbReference>
<dbReference type="Pfam" id="PF01593">
    <property type="entry name" value="Amino_oxidase"/>
    <property type="match status" value="2"/>
</dbReference>
<name>A0ABR9ZK56_9CORY</name>
<accession>A0ABR9ZK56</accession>
<feature type="compositionally biased region" description="Basic residues" evidence="6">
    <location>
        <begin position="354"/>
        <end position="366"/>
    </location>
</feature>
<dbReference type="InterPro" id="IPR036188">
    <property type="entry name" value="FAD/NAD-bd_sf"/>
</dbReference>
<dbReference type="PANTHER" id="PTHR43734">
    <property type="entry name" value="PHYTOENE DESATURASE"/>
    <property type="match status" value="1"/>
</dbReference>
<evidence type="ECO:0000256" key="1">
    <source>
        <dbReference type="ARBA" id="ARBA00004829"/>
    </source>
</evidence>
<feature type="domain" description="Amine oxidase" evidence="7">
    <location>
        <begin position="45"/>
        <end position="347"/>
    </location>
</feature>
<organism evidence="8 9">
    <name type="scientific">Corynebacterium suicordis DSM 45110</name>
    <dbReference type="NCBI Taxonomy" id="1121369"/>
    <lineage>
        <taxon>Bacteria</taxon>
        <taxon>Bacillati</taxon>
        <taxon>Actinomycetota</taxon>
        <taxon>Actinomycetes</taxon>
        <taxon>Mycobacteriales</taxon>
        <taxon>Corynebacteriaceae</taxon>
        <taxon>Corynebacterium</taxon>
    </lineage>
</organism>
<dbReference type="SUPFAM" id="SSF51905">
    <property type="entry name" value="FAD/NAD(P)-binding domain"/>
    <property type="match status" value="1"/>
</dbReference>
<keyword evidence="4 5" id="KW-0560">Oxidoreductase</keyword>
<comment type="caution">
    <text evidence="8">The sequence shown here is derived from an EMBL/GenBank/DDBJ whole genome shotgun (WGS) entry which is preliminary data.</text>
</comment>
<evidence type="ECO:0000256" key="3">
    <source>
        <dbReference type="ARBA" id="ARBA00022746"/>
    </source>
</evidence>
<comment type="similarity">
    <text evidence="2 5">Belongs to the carotenoid/retinoid oxidoreductase family.</text>
</comment>
<evidence type="ECO:0000256" key="2">
    <source>
        <dbReference type="ARBA" id="ARBA00006046"/>
    </source>
</evidence>
<keyword evidence="3 5" id="KW-0125">Carotenoid biosynthesis</keyword>
<sequence length="579" mass="62049">MAAASHGKDRRHLRLPRPLVPMTRATKRKRYAEKSQHIVVVGAGLSGLAAAARLRASGLQVTVLEAADHVGGRCATEILRSSHGEFAADTGATVLTMPQLVESAVHALGQHMPETWKLNKLSPAYHAQFASGRSIDLYSDRARMSQAIADFAAEKFPADQTGAALRLTEGFRSYRDWSQEMFAASFENFVAADFDSLVDLVSTPAAANDLLRLTGLGAFGSLSKAIRSHIDDDELSRLFTFQALYAGQAPAAARAVYSVIGHMDTGMGVYYPQHSIGEAAEAIAGALQKAGAQVRLNCAVEDFHMDSAGTQITGVRLADGEVIPADAVICTTDLAVLDEMMQRSLQGKTGRTMRTARRAMQRSTRRANRPLPLRWSPSAVVIHGTVPTDVSEHFASSAHHTLSFGEAWEDTFTELTARKGRGRIMSDPSFLITRPARTAPSRIIRDAAGATYEPISILAPVPNLASAPIEWNLIQNPYVEEILNTLEQRGFSQLSSSLAIARVDTPATWHSEHGYGEGTPFSVAHSFSQTGPFRPRNTGAYGVDNLVLAGCGTTPGVGVPTVLVSGALAARRITGGGVR</sequence>